<proteinExistence type="inferred from homology"/>
<dbReference type="PANTHER" id="PTHR43806">
    <property type="entry name" value="PEPTIDASE S8"/>
    <property type="match status" value="1"/>
</dbReference>
<dbReference type="PROSITE" id="PS00136">
    <property type="entry name" value="SUBTILASE_ASP"/>
    <property type="match status" value="1"/>
</dbReference>
<dbReference type="GO" id="GO:0006508">
    <property type="term" value="P:proteolysis"/>
    <property type="evidence" value="ECO:0007669"/>
    <property type="project" value="UniProtKB-KW"/>
</dbReference>
<feature type="active site" description="Charge relay system" evidence="6">
    <location>
        <position position="183"/>
    </location>
</feature>
<reference evidence="9 10" key="1">
    <citation type="submission" date="2019-04" db="EMBL/GenBank/DDBJ databases">
        <title>Cohnella sp. nov. isolated from preserved vegetables.</title>
        <authorList>
            <person name="Lin S.-Y."/>
            <person name="Hung M.-H."/>
            <person name="Young C.-C."/>
        </authorList>
    </citation>
    <scope>NUCLEOTIDE SEQUENCE [LARGE SCALE GENOMIC DNA]</scope>
    <source>
        <strain evidence="9 10">CC-MHH1044</strain>
    </source>
</reference>
<dbReference type="PANTHER" id="PTHR43806:SF11">
    <property type="entry name" value="CEREVISIN-RELATED"/>
    <property type="match status" value="1"/>
</dbReference>
<evidence type="ECO:0000256" key="5">
    <source>
        <dbReference type="ARBA" id="ARBA00022825"/>
    </source>
</evidence>
<dbReference type="CDD" id="cd07477">
    <property type="entry name" value="Peptidases_S8_Subtilisin_subset"/>
    <property type="match status" value="1"/>
</dbReference>
<gene>
    <name evidence="9" type="ORF">E6C55_12515</name>
</gene>
<comment type="similarity">
    <text evidence="1 6 7">Belongs to the peptidase S8 family.</text>
</comment>
<dbReference type="PROSITE" id="PS50853">
    <property type="entry name" value="FN3"/>
    <property type="match status" value="1"/>
</dbReference>
<dbReference type="InterPro" id="IPR023828">
    <property type="entry name" value="Peptidase_S8_Ser-AS"/>
</dbReference>
<dbReference type="PROSITE" id="PS00137">
    <property type="entry name" value="SUBTILASE_HIS"/>
    <property type="match status" value="1"/>
</dbReference>
<dbReference type="SUPFAM" id="SSF49265">
    <property type="entry name" value="Fibronectin type III"/>
    <property type="match status" value="1"/>
</dbReference>
<dbReference type="InterPro" id="IPR010259">
    <property type="entry name" value="S8pro/Inhibitor_I9"/>
</dbReference>
<dbReference type="PROSITE" id="PS51892">
    <property type="entry name" value="SUBTILASE"/>
    <property type="match status" value="1"/>
</dbReference>
<evidence type="ECO:0000256" key="6">
    <source>
        <dbReference type="PROSITE-ProRule" id="PRU01240"/>
    </source>
</evidence>
<dbReference type="Gene3D" id="2.60.40.10">
    <property type="entry name" value="Immunoglobulins"/>
    <property type="match status" value="1"/>
</dbReference>
<dbReference type="GO" id="GO:0046872">
    <property type="term" value="F:metal ion binding"/>
    <property type="evidence" value="ECO:0007669"/>
    <property type="project" value="UniProtKB-KW"/>
</dbReference>
<dbReference type="OrthoDB" id="9798386at2"/>
<dbReference type="InterPro" id="IPR022398">
    <property type="entry name" value="Peptidase_S8_His-AS"/>
</dbReference>
<dbReference type="SUPFAM" id="SSF52743">
    <property type="entry name" value="Subtilisin-like"/>
    <property type="match status" value="1"/>
</dbReference>
<keyword evidence="10" id="KW-1185">Reference proteome</keyword>
<dbReference type="RefSeq" id="WP_136370124.1">
    <property type="nucleotide sequence ID" value="NZ_SSOB01000013.1"/>
</dbReference>
<evidence type="ECO:0000256" key="4">
    <source>
        <dbReference type="ARBA" id="ARBA00022801"/>
    </source>
</evidence>
<organism evidence="9 10">
    <name type="scientific">Cohnella fermenti</name>
    <dbReference type="NCBI Taxonomy" id="2565925"/>
    <lineage>
        <taxon>Bacteria</taxon>
        <taxon>Bacillati</taxon>
        <taxon>Bacillota</taxon>
        <taxon>Bacilli</taxon>
        <taxon>Bacillales</taxon>
        <taxon>Paenibacillaceae</taxon>
        <taxon>Cohnella</taxon>
    </lineage>
</organism>
<evidence type="ECO:0000256" key="1">
    <source>
        <dbReference type="ARBA" id="ARBA00011073"/>
    </source>
</evidence>
<dbReference type="InterPro" id="IPR034202">
    <property type="entry name" value="Subtilisin_Carlsberg-like"/>
</dbReference>
<dbReference type="Pfam" id="PF05922">
    <property type="entry name" value="Inhibitor_I9"/>
    <property type="match status" value="1"/>
</dbReference>
<dbReference type="SMART" id="SM00060">
    <property type="entry name" value="FN3"/>
    <property type="match status" value="1"/>
</dbReference>
<dbReference type="InterPro" id="IPR036852">
    <property type="entry name" value="Peptidase_S8/S53_dom_sf"/>
</dbReference>
<dbReference type="CDD" id="cd00063">
    <property type="entry name" value="FN3"/>
    <property type="match status" value="1"/>
</dbReference>
<accession>A0A4S4BWQ1</accession>
<dbReference type="InterPro" id="IPR003961">
    <property type="entry name" value="FN3_dom"/>
</dbReference>
<keyword evidence="5 6" id="KW-0720">Serine protease</keyword>
<name>A0A4S4BWQ1_9BACL</name>
<feature type="domain" description="Fibronectin type-III" evidence="8">
    <location>
        <begin position="515"/>
        <end position="599"/>
    </location>
</feature>
<dbReference type="EMBL" id="SSOB01000013">
    <property type="protein sequence ID" value="THF79588.1"/>
    <property type="molecule type" value="Genomic_DNA"/>
</dbReference>
<evidence type="ECO:0000259" key="8">
    <source>
        <dbReference type="PROSITE" id="PS50853"/>
    </source>
</evidence>
<comment type="caution">
    <text evidence="9">The sequence shown here is derived from an EMBL/GenBank/DDBJ whole genome shotgun (WGS) entry which is preliminary data.</text>
</comment>
<dbReference type="InterPro" id="IPR036116">
    <property type="entry name" value="FN3_sf"/>
</dbReference>
<dbReference type="Gene3D" id="3.30.70.80">
    <property type="entry name" value="Peptidase S8 propeptide/proteinase inhibitor I9"/>
    <property type="match status" value="1"/>
</dbReference>
<dbReference type="PROSITE" id="PS00138">
    <property type="entry name" value="SUBTILASE_SER"/>
    <property type="match status" value="1"/>
</dbReference>
<protein>
    <recommendedName>
        <fullName evidence="8">Fibronectin type-III domain-containing protein</fullName>
    </recommendedName>
</protein>
<keyword evidence="4 6" id="KW-0378">Hydrolase</keyword>
<dbReference type="GO" id="GO:0004252">
    <property type="term" value="F:serine-type endopeptidase activity"/>
    <property type="evidence" value="ECO:0007669"/>
    <property type="project" value="UniProtKB-UniRule"/>
</dbReference>
<dbReference type="InterPro" id="IPR050131">
    <property type="entry name" value="Peptidase_S8_subtilisin-like"/>
</dbReference>
<dbReference type="InterPro" id="IPR023827">
    <property type="entry name" value="Peptidase_S8_Asp-AS"/>
</dbReference>
<dbReference type="SUPFAM" id="SSF54897">
    <property type="entry name" value="Protease propeptides/inhibitors"/>
    <property type="match status" value="1"/>
</dbReference>
<dbReference type="Gene3D" id="3.40.50.200">
    <property type="entry name" value="Peptidase S8/S53 domain"/>
    <property type="match status" value="1"/>
</dbReference>
<dbReference type="Proteomes" id="UP000310636">
    <property type="component" value="Unassembled WGS sequence"/>
</dbReference>
<dbReference type="AlphaFoldDB" id="A0A4S4BWQ1"/>
<dbReference type="InterPro" id="IPR015500">
    <property type="entry name" value="Peptidase_S8_subtilisin-rel"/>
</dbReference>
<dbReference type="InterPro" id="IPR037045">
    <property type="entry name" value="S8pro/Inhibitor_I9_sf"/>
</dbReference>
<keyword evidence="3" id="KW-0479">Metal-binding</keyword>
<sequence length="637" mass="68215">MGRFLKLFSIFLMGIVYTLLVNSLPYVTASDKIVTIDSLNIQGDEISSNKEYLVTFKEKTDSFNTLKSAKIKSREKQKFHKQNTITVELTESELENLSKSNDVLYIEPNGSVRTASSNITESQVVPWGLISIGANLQSDDDNKGQFIKVAVLDTGIANHPDLNIQGGISVIEGVNSYSDDNGHGTHVAGIIAAQNNDKGVIGVAPEVELYSVKVLGANGTGTYAQVIQGIEWCIDNGINIISMSFSGVSYSEALHQVIKQADEAGILLVAAAGNLGLGEETERYPALFPEVMSVGATSKANLRANLSSTGQELDIVAPGVDILSTTVNGSYGVMSGTSMAVPHVVGAAAVIWSKNRHLTVEEIKKSIYDNATILGDPHEYGNGLANLAKSLQLTESAIPVYDAEAIDHTTPQVDGNGEVNSAAINRGSNIVDTVTVPTSSTWSALIINLKNPQDITIASQTISGTQNLTPGTLKTITFPTNNTYQLGVYTIAYGFQKVTGGFTTVTKSFTLNPEAPTNLQVKGIKYSSISLVWAPVNGVFQYEVFGSGIVTSTTNTPSIDITGLNPNNNYTIQIRSINPVNPSLATISSVITVLLVPPAFTYEYNSSGKLYKIITSLGETVEFIYDNNGNLIERIKY</sequence>
<evidence type="ECO:0000313" key="10">
    <source>
        <dbReference type="Proteomes" id="UP000310636"/>
    </source>
</evidence>
<keyword evidence="2 6" id="KW-0645">Protease</keyword>
<feature type="active site" description="Charge relay system" evidence="6">
    <location>
        <position position="338"/>
    </location>
</feature>
<dbReference type="Pfam" id="PF00041">
    <property type="entry name" value="fn3"/>
    <property type="match status" value="1"/>
</dbReference>
<dbReference type="PRINTS" id="PR00723">
    <property type="entry name" value="SUBTILISIN"/>
</dbReference>
<dbReference type="InterPro" id="IPR000209">
    <property type="entry name" value="Peptidase_S8/S53_dom"/>
</dbReference>
<evidence type="ECO:0000256" key="7">
    <source>
        <dbReference type="RuleBase" id="RU003355"/>
    </source>
</evidence>
<evidence type="ECO:0000313" key="9">
    <source>
        <dbReference type="EMBL" id="THF79588.1"/>
    </source>
</evidence>
<dbReference type="Pfam" id="PF00082">
    <property type="entry name" value="Peptidase_S8"/>
    <property type="match status" value="1"/>
</dbReference>
<dbReference type="InterPro" id="IPR013783">
    <property type="entry name" value="Ig-like_fold"/>
</dbReference>
<feature type="active site" description="Charge relay system" evidence="6">
    <location>
        <position position="153"/>
    </location>
</feature>
<evidence type="ECO:0000256" key="2">
    <source>
        <dbReference type="ARBA" id="ARBA00022670"/>
    </source>
</evidence>
<evidence type="ECO:0000256" key="3">
    <source>
        <dbReference type="ARBA" id="ARBA00022723"/>
    </source>
</evidence>